<dbReference type="GO" id="GO:0044877">
    <property type="term" value="F:protein-containing complex binding"/>
    <property type="evidence" value="ECO:0007669"/>
    <property type="project" value="TreeGrafter"/>
</dbReference>
<gene>
    <name evidence="12" type="ORF">CTAYLR_001975</name>
</gene>
<evidence type="ECO:0000313" key="12">
    <source>
        <dbReference type="EMBL" id="KAJ8600192.1"/>
    </source>
</evidence>
<evidence type="ECO:0000256" key="10">
    <source>
        <dbReference type="SAM" id="Phobius"/>
    </source>
</evidence>
<keyword evidence="7" id="KW-1071">Ligand-gated ion channel</keyword>
<dbReference type="InterPro" id="IPR018490">
    <property type="entry name" value="cNMP-bd_dom_sf"/>
</dbReference>
<dbReference type="SUPFAM" id="SSF81324">
    <property type="entry name" value="Voltage-gated potassium channels"/>
    <property type="match status" value="1"/>
</dbReference>
<feature type="compositionally biased region" description="Acidic residues" evidence="9">
    <location>
        <begin position="594"/>
        <end position="609"/>
    </location>
</feature>
<feature type="transmembrane region" description="Helical" evidence="10">
    <location>
        <begin position="71"/>
        <end position="93"/>
    </location>
</feature>
<keyword evidence="5" id="KW-0406">Ion transport</keyword>
<dbReference type="AlphaFoldDB" id="A0AAD7XGA3"/>
<dbReference type="PROSITE" id="PS50042">
    <property type="entry name" value="CNMP_BINDING_3"/>
    <property type="match status" value="1"/>
</dbReference>
<dbReference type="PROSITE" id="PS00889">
    <property type="entry name" value="CNMP_BINDING_2"/>
    <property type="match status" value="1"/>
</dbReference>
<comment type="caution">
    <text evidence="12">The sequence shown here is derived from an EMBL/GenBank/DDBJ whole genome shotgun (WGS) entry which is preliminary data.</text>
</comment>
<feature type="transmembrane region" description="Helical" evidence="10">
    <location>
        <begin position="145"/>
        <end position="163"/>
    </location>
</feature>
<organism evidence="12 13">
    <name type="scientific">Chrysophaeum taylorii</name>
    <dbReference type="NCBI Taxonomy" id="2483200"/>
    <lineage>
        <taxon>Eukaryota</taxon>
        <taxon>Sar</taxon>
        <taxon>Stramenopiles</taxon>
        <taxon>Ochrophyta</taxon>
        <taxon>Pelagophyceae</taxon>
        <taxon>Pelagomonadales</taxon>
        <taxon>Pelagomonadaceae</taxon>
        <taxon>Chrysophaeum</taxon>
    </lineage>
</organism>
<reference evidence="12" key="1">
    <citation type="submission" date="2023-01" db="EMBL/GenBank/DDBJ databases">
        <title>Metagenome sequencing of chrysophaentin producing Chrysophaeum taylorii.</title>
        <authorList>
            <person name="Davison J."/>
            <person name="Bewley C."/>
        </authorList>
    </citation>
    <scope>NUCLEOTIDE SEQUENCE</scope>
    <source>
        <strain evidence="12">NIES-1699</strain>
    </source>
</reference>
<evidence type="ECO:0000256" key="1">
    <source>
        <dbReference type="ARBA" id="ARBA00004141"/>
    </source>
</evidence>
<evidence type="ECO:0000256" key="4">
    <source>
        <dbReference type="ARBA" id="ARBA00022989"/>
    </source>
</evidence>
<protein>
    <recommendedName>
        <fullName evidence="11">Cyclic nucleotide-binding domain-containing protein</fullName>
    </recommendedName>
</protein>
<dbReference type="Proteomes" id="UP001230188">
    <property type="component" value="Unassembled WGS sequence"/>
</dbReference>
<dbReference type="SMART" id="SM00100">
    <property type="entry name" value="cNMP"/>
    <property type="match status" value="1"/>
</dbReference>
<evidence type="ECO:0000313" key="13">
    <source>
        <dbReference type="Proteomes" id="UP001230188"/>
    </source>
</evidence>
<dbReference type="GO" id="GO:0016020">
    <property type="term" value="C:membrane"/>
    <property type="evidence" value="ECO:0007669"/>
    <property type="project" value="UniProtKB-SubCell"/>
</dbReference>
<feature type="domain" description="Cyclic nucleotide-binding" evidence="11">
    <location>
        <begin position="334"/>
        <end position="435"/>
    </location>
</feature>
<keyword evidence="4 10" id="KW-1133">Transmembrane helix</keyword>
<dbReference type="InterPro" id="IPR018488">
    <property type="entry name" value="cNMP-bd_CS"/>
</dbReference>
<dbReference type="SUPFAM" id="SSF51206">
    <property type="entry name" value="cAMP-binding domain-like"/>
    <property type="match status" value="1"/>
</dbReference>
<dbReference type="InterPro" id="IPR000595">
    <property type="entry name" value="cNMP-bd_dom"/>
</dbReference>
<dbReference type="InterPro" id="IPR014710">
    <property type="entry name" value="RmlC-like_jellyroll"/>
</dbReference>
<evidence type="ECO:0000256" key="6">
    <source>
        <dbReference type="ARBA" id="ARBA00023136"/>
    </source>
</evidence>
<evidence type="ECO:0000256" key="2">
    <source>
        <dbReference type="ARBA" id="ARBA00022448"/>
    </source>
</evidence>
<evidence type="ECO:0000256" key="7">
    <source>
        <dbReference type="ARBA" id="ARBA00023286"/>
    </source>
</evidence>
<feature type="compositionally biased region" description="Basic residues" evidence="9">
    <location>
        <begin position="535"/>
        <end position="544"/>
    </location>
</feature>
<proteinExistence type="predicted"/>
<dbReference type="Gene3D" id="2.60.120.10">
    <property type="entry name" value="Jelly Rolls"/>
    <property type="match status" value="1"/>
</dbReference>
<evidence type="ECO:0000256" key="3">
    <source>
        <dbReference type="ARBA" id="ARBA00022692"/>
    </source>
</evidence>
<dbReference type="GO" id="GO:0005221">
    <property type="term" value="F:intracellularly cyclic nucleotide-activated monoatomic cation channel activity"/>
    <property type="evidence" value="ECO:0007669"/>
    <property type="project" value="InterPro"/>
</dbReference>
<keyword evidence="2" id="KW-0813">Transport</keyword>
<evidence type="ECO:0000256" key="9">
    <source>
        <dbReference type="SAM" id="MobiDB-lite"/>
    </source>
</evidence>
<keyword evidence="13" id="KW-1185">Reference proteome</keyword>
<dbReference type="InterPro" id="IPR050866">
    <property type="entry name" value="CNG_cation_channel"/>
</dbReference>
<feature type="transmembrane region" description="Helical" evidence="10">
    <location>
        <begin position="105"/>
        <end position="125"/>
    </location>
</feature>
<keyword evidence="8" id="KW-0407">Ion channel</keyword>
<evidence type="ECO:0000256" key="8">
    <source>
        <dbReference type="ARBA" id="ARBA00023303"/>
    </source>
</evidence>
<dbReference type="CDD" id="cd00038">
    <property type="entry name" value="CAP_ED"/>
    <property type="match status" value="1"/>
</dbReference>
<accession>A0AAD7XGA3</accession>
<feature type="transmembrane region" description="Helical" evidence="10">
    <location>
        <begin position="232"/>
        <end position="256"/>
    </location>
</feature>
<keyword evidence="3 10" id="KW-0812">Transmembrane</keyword>
<name>A0AAD7XGA3_9STRA</name>
<dbReference type="Gene3D" id="1.10.287.630">
    <property type="entry name" value="Helix hairpin bin"/>
    <property type="match status" value="1"/>
</dbReference>
<keyword evidence="6 10" id="KW-0472">Membrane</keyword>
<feature type="region of interest" description="Disordered" evidence="9">
    <location>
        <begin position="527"/>
        <end position="620"/>
    </location>
</feature>
<evidence type="ECO:0000259" key="11">
    <source>
        <dbReference type="PROSITE" id="PS50042"/>
    </source>
</evidence>
<dbReference type="Gene3D" id="1.10.287.70">
    <property type="match status" value="1"/>
</dbReference>
<comment type="subcellular location">
    <subcellularLocation>
        <location evidence="1">Membrane</location>
        <topology evidence="1">Multi-pass membrane protein</topology>
    </subcellularLocation>
</comment>
<dbReference type="Pfam" id="PF00027">
    <property type="entry name" value="cNMP_binding"/>
    <property type="match status" value="1"/>
</dbReference>
<dbReference type="PANTHER" id="PTHR45638:SF11">
    <property type="entry name" value="CYCLIC NUCLEOTIDE-GATED CATION CHANNEL SUBUNIT A"/>
    <property type="match status" value="1"/>
</dbReference>
<dbReference type="PANTHER" id="PTHR45638">
    <property type="entry name" value="CYCLIC NUCLEOTIDE-GATED CATION CHANNEL SUBUNIT A"/>
    <property type="match status" value="1"/>
</dbReference>
<dbReference type="EMBL" id="JAQMWT010000526">
    <property type="protein sequence ID" value="KAJ8600192.1"/>
    <property type="molecule type" value="Genomic_DNA"/>
</dbReference>
<sequence length="620" mass="69383">MLVLLLAKVYVVVMTPLYLCFRFSQPLPLGLAVLNTMAETVLAIEIAAKWHVGEHQDESRKLTARSRIMEFVLFVLYSGSPVWTLQLILENLVFTTRRNRRIARLFAFAPCLKVVQLVHFIYSALQSKAVFKENIANKRVTFDPILFRISKLVAFFLCALHYVGCVYHYVGQIADDEDEVPTSGEGEIDWVYYAANGTREPVLQRWAQAYYWASMAVLGNYMKPKNIVQTTFSTVAVLIGIFTTATITGSVTSLLANADVVAAQQRQKRSRIRNYLRQNRVPELLGQKIHAYYDYLWQSKSLPSDDDLFADLSDTLKLKLALAVKRKFILSCPLFRDLDPYSIVNLVQRLVPKVCEPDQVIMAEGEGGTTMFFVIRGQLAVSIVEAKSKSRIQVAVLKAGDHFGETAIVTPGGKRTATIKALTFCELYMLTKQAFVEAGKSNTKFSRAVRLALHQRDVGRELSKKLRRAKCKLMAFGAFLGAVGSRSDKRKRPPTALLAYHSFSKATTTTRGPRISWRFNLSLSGSDSGSFMRRQLTKSRRRQRVVAPAAAADEEIVPPDDVTSEPSPPPHDEGENDDVVVEPTICSVGSTSKDDDDITETDDETDDISNDERCMTPPLP</sequence>
<evidence type="ECO:0000256" key="5">
    <source>
        <dbReference type="ARBA" id="ARBA00023065"/>
    </source>
</evidence>